<evidence type="ECO:0000313" key="1">
    <source>
        <dbReference type="EMBL" id="SFM44850.1"/>
    </source>
</evidence>
<sequence length="64" mass="7131">MTRVHTSSMSGLSFNTNVIIYFSARKVNITRKKRERIILCLIVKSNATAKGIVKDIAKAIVIPL</sequence>
<dbReference type="AlphaFoldDB" id="A0A1I4QYQ5"/>
<evidence type="ECO:0000313" key="2">
    <source>
        <dbReference type="Proteomes" id="UP000199668"/>
    </source>
</evidence>
<name>A0A1I4QYQ5_9BACI</name>
<proteinExistence type="predicted"/>
<accession>A0A1I4QYQ5</accession>
<gene>
    <name evidence="1" type="ORF">SAMN04488054_1532</name>
</gene>
<protein>
    <submittedName>
        <fullName evidence="1">Uncharacterized protein</fullName>
    </submittedName>
</protein>
<keyword evidence="2" id="KW-1185">Reference proteome</keyword>
<reference evidence="1 2" key="1">
    <citation type="submission" date="2016-10" db="EMBL/GenBank/DDBJ databases">
        <authorList>
            <person name="de Groot N.N."/>
        </authorList>
    </citation>
    <scope>NUCLEOTIDE SEQUENCE [LARGE SCALE GENOMIC DNA]</scope>
    <source>
        <strain evidence="1 2">CGMCC 1.6134</strain>
    </source>
</reference>
<dbReference type="Proteomes" id="UP000199668">
    <property type="component" value="Unassembled WGS sequence"/>
</dbReference>
<dbReference type="EMBL" id="FOTY01000053">
    <property type="protein sequence ID" value="SFM44850.1"/>
    <property type="molecule type" value="Genomic_DNA"/>
</dbReference>
<organism evidence="1 2">
    <name type="scientific">Salibacterium qingdaonense</name>
    <dbReference type="NCBI Taxonomy" id="266892"/>
    <lineage>
        <taxon>Bacteria</taxon>
        <taxon>Bacillati</taxon>
        <taxon>Bacillota</taxon>
        <taxon>Bacilli</taxon>
        <taxon>Bacillales</taxon>
        <taxon>Bacillaceae</taxon>
    </lineage>
</organism>
<dbReference type="STRING" id="266892.SAMN04488054_1532"/>